<accession>A0AAD5TR06</accession>
<dbReference type="EMBL" id="JADGJQ010000003">
    <property type="protein sequence ID" value="KAJ3184615.1"/>
    <property type="molecule type" value="Genomic_DNA"/>
</dbReference>
<comment type="caution">
    <text evidence="2">The sequence shown here is derived from an EMBL/GenBank/DDBJ whole genome shotgun (WGS) entry which is preliminary data.</text>
</comment>
<protein>
    <submittedName>
        <fullName evidence="2">Uncharacterized protein</fullName>
    </submittedName>
</protein>
<keyword evidence="3" id="KW-1185">Reference proteome</keyword>
<organism evidence="2 3">
    <name type="scientific">Geranomyces variabilis</name>
    <dbReference type="NCBI Taxonomy" id="109894"/>
    <lineage>
        <taxon>Eukaryota</taxon>
        <taxon>Fungi</taxon>
        <taxon>Fungi incertae sedis</taxon>
        <taxon>Chytridiomycota</taxon>
        <taxon>Chytridiomycota incertae sedis</taxon>
        <taxon>Chytridiomycetes</taxon>
        <taxon>Spizellomycetales</taxon>
        <taxon>Powellomycetaceae</taxon>
        <taxon>Geranomyces</taxon>
    </lineage>
</organism>
<feature type="region of interest" description="Disordered" evidence="1">
    <location>
        <begin position="256"/>
        <end position="276"/>
    </location>
</feature>
<dbReference type="Proteomes" id="UP001212152">
    <property type="component" value="Unassembled WGS sequence"/>
</dbReference>
<evidence type="ECO:0000313" key="3">
    <source>
        <dbReference type="Proteomes" id="UP001212152"/>
    </source>
</evidence>
<evidence type="ECO:0000256" key="1">
    <source>
        <dbReference type="SAM" id="MobiDB-lite"/>
    </source>
</evidence>
<sequence length="355" mass="39844">MSETQSPFWAAEWPNNIEKFMAVFQDPIIKALWVHSPIPSMRKYVETRAGGHRVDYVIVNGPDEVSEEWVAGKRTRLMCTENSKDAVEKTGFVVYATVEETWKPQPSFNNNNSHNNTVSTSIEELTKITEALTLKTTPTNRPVKTQPFRGPVVVAPPPPGYSEHFFCSGCDQDLHRDLFSKSQRKMSDELRMCVKCTKLYENGYFAGDHAAAASIPEPLFRTWKEVGEEIPEQQVAKVKTYKRVQHYQQANVRARHGSVGWGPTNGKNDNEDDGDAFRTSTAANEFERAREDTEVAVVYRPAQNGTPAYYVLKIWHDEAAIVVDSYAKSLPSKNVVHAEKVPVSVVVGPGAATFY</sequence>
<evidence type="ECO:0000313" key="2">
    <source>
        <dbReference type="EMBL" id="KAJ3184615.1"/>
    </source>
</evidence>
<reference evidence="2" key="1">
    <citation type="submission" date="2020-05" db="EMBL/GenBank/DDBJ databases">
        <title>Phylogenomic resolution of chytrid fungi.</title>
        <authorList>
            <person name="Stajich J.E."/>
            <person name="Amses K."/>
            <person name="Simmons R."/>
            <person name="Seto K."/>
            <person name="Myers J."/>
            <person name="Bonds A."/>
            <person name="Quandt C.A."/>
            <person name="Barry K."/>
            <person name="Liu P."/>
            <person name="Grigoriev I."/>
            <person name="Longcore J.E."/>
            <person name="James T.Y."/>
        </authorList>
    </citation>
    <scope>NUCLEOTIDE SEQUENCE</scope>
    <source>
        <strain evidence="2">JEL0379</strain>
    </source>
</reference>
<gene>
    <name evidence="2" type="ORF">HDU87_004018</name>
</gene>
<name>A0AAD5TR06_9FUNG</name>
<dbReference type="AlphaFoldDB" id="A0AAD5TR06"/>
<proteinExistence type="predicted"/>